<gene>
    <name evidence="3" type="ORF">RBEAN4_0444</name>
</gene>
<evidence type="ECO:0000313" key="3">
    <source>
        <dbReference type="EMBL" id="KJV89466.1"/>
    </source>
</evidence>
<accession>A0A0F3QBB9</accession>
<dbReference type="EMBL" id="LAOI01000001">
    <property type="protein sequence ID" value="KJV89466.1"/>
    <property type="molecule type" value="Genomic_DNA"/>
</dbReference>
<dbReference type="InterPro" id="IPR002110">
    <property type="entry name" value="Ankyrin_rpt"/>
</dbReference>
<dbReference type="InterPro" id="IPR036770">
    <property type="entry name" value="Ankyrin_rpt-contain_sf"/>
</dbReference>
<keyword evidence="1" id="KW-0677">Repeat</keyword>
<organism evidence="3 4">
    <name type="scientific">Rickettsia bellii str. RML An4</name>
    <dbReference type="NCBI Taxonomy" id="1359193"/>
    <lineage>
        <taxon>Bacteria</taxon>
        <taxon>Pseudomonadati</taxon>
        <taxon>Pseudomonadota</taxon>
        <taxon>Alphaproteobacteria</taxon>
        <taxon>Rickettsiales</taxon>
        <taxon>Rickettsiaceae</taxon>
        <taxon>Rickettsieae</taxon>
        <taxon>Rickettsia</taxon>
        <taxon>belli group</taxon>
    </lineage>
</organism>
<comment type="caution">
    <text evidence="3">The sequence shown here is derived from an EMBL/GenBank/DDBJ whole genome shotgun (WGS) entry which is preliminary data.</text>
</comment>
<protein>
    <submittedName>
        <fullName evidence="3">Ankyrin repeat family protein</fullName>
    </submittedName>
</protein>
<dbReference type="SUPFAM" id="SSF48403">
    <property type="entry name" value="Ankyrin repeat"/>
    <property type="match status" value="1"/>
</dbReference>
<dbReference type="Pfam" id="PF12796">
    <property type="entry name" value="Ank_2"/>
    <property type="match status" value="1"/>
</dbReference>
<proteinExistence type="predicted"/>
<dbReference type="AlphaFoldDB" id="A0A0F3QBB9"/>
<keyword evidence="4" id="KW-1185">Reference proteome</keyword>
<reference evidence="3 4" key="1">
    <citation type="submission" date="2015-02" db="EMBL/GenBank/DDBJ databases">
        <title>Genome Sequencing of Rickettsiales.</title>
        <authorList>
            <person name="Daugherty S.C."/>
            <person name="Su Q."/>
            <person name="Abolude K."/>
            <person name="Beier-Sexton M."/>
            <person name="Carlyon J.A."/>
            <person name="Carter R."/>
            <person name="Day N.P."/>
            <person name="Dumler S.J."/>
            <person name="Dyachenko V."/>
            <person name="Godinez A."/>
            <person name="Kurtti T.J."/>
            <person name="Lichay M."/>
            <person name="Mullins K.E."/>
            <person name="Ott S."/>
            <person name="Pappas-Brown V."/>
            <person name="Paris D.H."/>
            <person name="Patel P."/>
            <person name="Richards A.L."/>
            <person name="Sadzewicz L."/>
            <person name="Sears K."/>
            <person name="Seidman D."/>
            <person name="Sengamalay N."/>
            <person name="Stenos J."/>
            <person name="Tallon L.J."/>
            <person name="Vincent G."/>
            <person name="Fraser C.M."/>
            <person name="Munderloh U."/>
            <person name="Dunning-Hotopp J.C."/>
        </authorList>
    </citation>
    <scope>NUCLEOTIDE SEQUENCE [LARGE SCALE GENOMIC DNA]</scope>
    <source>
        <strain evidence="3 4">RML An4</strain>
    </source>
</reference>
<dbReference type="Proteomes" id="UP000033661">
    <property type="component" value="Unassembled WGS sequence"/>
</dbReference>
<name>A0A0F3QBB9_RICBE</name>
<dbReference type="PANTHER" id="PTHR24189">
    <property type="entry name" value="MYOTROPHIN"/>
    <property type="match status" value="1"/>
</dbReference>
<keyword evidence="2" id="KW-0040">ANK repeat</keyword>
<dbReference type="Gene3D" id="1.25.40.20">
    <property type="entry name" value="Ankyrin repeat-containing domain"/>
    <property type="match status" value="2"/>
</dbReference>
<evidence type="ECO:0000256" key="2">
    <source>
        <dbReference type="ARBA" id="ARBA00023043"/>
    </source>
</evidence>
<dbReference type="RefSeq" id="WP_045798816.1">
    <property type="nucleotide sequence ID" value="NZ_LAOI01000001.1"/>
</dbReference>
<evidence type="ECO:0000313" key="4">
    <source>
        <dbReference type="Proteomes" id="UP000033661"/>
    </source>
</evidence>
<dbReference type="PATRIC" id="fig|1359193.3.peg.427"/>
<dbReference type="InterPro" id="IPR050745">
    <property type="entry name" value="Multifunctional_regulatory"/>
</dbReference>
<sequence length="354" mass="39425">MKKSSSLALGNFFKTKKQILKADIQKLIKTNQINYVDPKHGTALNRAIKLKDEKIITELLAKKHEYTLEEIKTLISLSSSELPDEYLYKAVHQGRLDLVQYFIEEKNFDVNTTINNPLHGGAILSIATMGEHIDVINYLLKNGAIASQGVISAILKGNIEILEKLFEYGATAHDGYSEDLVALLVNAAIPANDPTYCKSSNSETKEDLSNYVETLKFLLEHGGNPNAEFLERGTVILIALSALMDEPKNDTYKDICKLLIQYGADTSKFKSYTETINNLKKEIIEDMKVVDKSDFKDEGYVSDSAEADQLSKKGSKLVDTSSKSVFFSLEEIIEKNPTTLGGETDIVKSEFFNS</sequence>
<evidence type="ECO:0000256" key="1">
    <source>
        <dbReference type="ARBA" id="ARBA00022737"/>
    </source>
</evidence>